<evidence type="ECO:0000313" key="2">
    <source>
        <dbReference type="Proteomes" id="UP001220256"/>
    </source>
</evidence>
<organism evidence="1 2">
    <name type="scientific">Penicillium chrysogenum</name>
    <name type="common">Penicillium notatum</name>
    <dbReference type="NCBI Taxonomy" id="5076"/>
    <lineage>
        <taxon>Eukaryota</taxon>
        <taxon>Fungi</taxon>
        <taxon>Dikarya</taxon>
        <taxon>Ascomycota</taxon>
        <taxon>Pezizomycotina</taxon>
        <taxon>Eurotiomycetes</taxon>
        <taxon>Eurotiomycetidae</taxon>
        <taxon>Eurotiales</taxon>
        <taxon>Aspergillaceae</taxon>
        <taxon>Penicillium</taxon>
        <taxon>Penicillium chrysogenum species complex</taxon>
    </lineage>
</organism>
<evidence type="ECO:0000313" key="1">
    <source>
        <dbReference type="EMBL" id="KAJ5275039.1"/>
    </source>
</evidence>
<gene>
    <name evidence="1" type="ORF">N7505_003584</name>
</gene>
<name>A0ABQ8WQJ3_PENCH</name>
<dbReference type="Proteomes" id="UP001220256">
    <property type="component" value="Unassembled WGS sequence"/>
</dbReference>
<comment type="caution">
    <text evidence="1">The sequence shown here is derived from an EMBL/GenBank/DDBJ whole genome shotgun (WGS) entry which is preliminary data.</text>
</comment>
<reference evidence="1 2" key="1">
    <citation type="journal article" date="2023" name="IMA Fungus">
        <title>Comparative genomic study of the Penicillium genus elucidates a diverse pangenome and 15 lateral gene transfer events.</title>
        <authorList>
            <person name="Petersen C."/>
            <person name="Sorensen T."/>
            <person name="Nielsen M.R."/>
            <person name="Sondergaard T.E."/>
            <person name="Sorensen J.L."/>
            <person name="Fitzpatrick D.A."/>
            <person name="Frisvad J.C."/>
            <person name="Nielsen K.L."/>
        </authorList>
    </citation>
    <scope>NUCLEOTIDE SEQUENCE [LARGE SCALE GENOMIC DNA]</scope>
    <source>
        <strain evidence="1 2">IBT 3361</strain>
    </source>
</reference>
<sequence length="60" mass="6411">MPTSPWEEERRKVKNYDIAVTSGADTKEHGGLIGLSTDHISTGPPGLPSSIATGTFWLLS</sequence>
<keyword evidence="2" id="KW-1185">Reference proteome</keyword>
<dbReference type="EMBL" id="JAPVEB010000002">
    <property type="protein sequence ID" value="KAJ5275039.1"/>
    <property type="molecule type" value="Genomic_DNA"/>
</dbReference>
<protein>
    <submittedName>
        <fullName evidence="1">Uncharacterized protein</fullName>
    </submittedName>
</protein>
<accession>A0ABQ8WQJ3</accession>
<proteinExistence type="predicted"/>